<dbReference type="Proteomes" id="UP000004846">
    <property type="component" value="Unassembled WGS sequence"/>
</dbReference>
<evidence type="ECO:0000313" key="2">
    <source>
        <dbReference type="EMBL" id="EFM84317.1"/>
    </source>
</evidence>
<evidence type="ECO:0000256" key="1">
    <source>
        <dbReference type="SAM" id="Coils"/>
    </source>
</evidence>
<dbReference type="EMBL" id="AEBR01000002">
    <property type="protein sequence ID" value="EFM84317.1"/>
    <property type="molecule type" value="Genomic_DNA"/>
</dbReference>
<dbReference type="HOGENOM" id="CLU_3098477_0_0_9"/>
<protein>
    <submittedName>
        <fullName evidence="2">Uncharacterized protein</fullName>
    </submittedName>
</protein>
<reference evidence="2 3" key="1">
    <citation type="submission" date="2010-07" db="EMBL/GenBank/DDBJ databases">
        <authorList>
            <person name="Sid Ahmed O."/>
        </authorList>
    </citation>
    <scope>NUCLEOTIDE SEQUENCE [LARGE SCALE GENOMIC DNA]</scope>
    <source>
        <strain evidence="2 3">TX4248</strain>
    </source>
</reference>
<name>A0A125WAM6_ENTFL</name>
<gene>
    <name evidence="2" type="ORF">HMPREF9498_00005</name>
</gene>
<sequence length="51" mass="6386">MLEQAKNDGQQAIRRSLFQQEEKLEENRQVYRKKMNTYEEEWQGLRRKENQ</sequence>
<accession>A0A125WAM6</accession>
<dbReference type="AlphaFoldDB" id="A0A125WAM6"/>
<comment type="caution">
    <text evidence="2">The sequence shown here is derived from an EMBL/GenBank/DDBJ whole genome shotgun (WGS) entry which is preliminary data.</text>
</comment>
<organism evidence="2 3">
    <name type="scientific">Enterococcus faecalis TX4248</name>
    <dbReference type="NCBI Taxonomy" id="749495"/>
    <lineage>
        <taxon>Bacteria</taxon>
        <taxon>Bacillati</taxon>
        <taxon>Bacillota</taxon>
        <taxon>Bacilli</taxon>
        <taxon>Lactobacillales</taxon>
        <taxon>Enterococcaceae</taxon>
        <taxon>Enterococcus</taxon>
    </lineage>
</organism>
<proteinExistence type="predicted"/>
<evidence type="ECO:0000313" key="3">
    <source>
        <dbReference type="Proteomes" id="UP000004846"/>
    </source>
</evidence>
<feature type="coiled-coil region" evidence="1">
    <location>
        <begin position="14"/>
        <end position="41"/>
    </location>
</feature>
<keyword evidence="1" id="KW-0175">Coiled coil</keyword>